<proteinExistence type="predicted"/>
<evidence type="ECO:0000256" key="2">
    <source>
        <dbReference type="SAM" id="Phobius"/>
    </source>
</evidence>
<name>A0ABN9QZM6_9DINO</name>
<keyword evidence="2" id="KW-0472">Membrane</keyword>
<dbReference type="EMBL" id="CAUYUJ010004868">
    <property type="protein sequence ID" value="CAK0811305.1"/>
    <property type="molecule type" value="Genomic_DNA"/>
</dbReference>
<feature type="compositionally biased region" description="Low complexity" evidence="1">
    <location>
        <begin position="846"/>
        <end position="862"/>
    </location>
</feature>
<gene>
    <name evidence="3" type="ORF">PCOR1329_LOCUS15947</name>
</gene>
<dbReference type="Proteomes" id="UP001189429">
    <property type="component" value="Unassembled WGS sequence"/>
</dbReference>
<evidence type="ECO:0000313" key="3">
    <source>
        <dbReference type="EMBL" id="CAK0811305.1"/>
    </source>
</evidence>
<keyword evidence="4" id="KW-1185">Reference proteome</keyword>
<evidence type="ECO:0000313" key="4">
    <source>
        <dbReference type="Proteomes" id="UP001189429"/>
    </source>
</evidence>
<organism evidence="3 4">
    <name type="scientific">Prorocentrum cordatum</name>
    <dbReference type="NCBI Taxonomy" id="2364126"/>
    <lineage>
        <taxon>Eukaryota</taxon>
        <taxon>Sar</taxon>
        <taxon>Alveolata</taxon>
        <taxon>Dinophyceae</taxon>
        <taxon>Prorocentrales</taxon>
        <taxon>Prorocentraceae</taxon>
        <taxon>Prorocentrum</taxon>
    </lineage>
</organism>
<keyword evidence="2" id="KW-1133">Transmembrane helix</keyword>
<protein>
    <submittedName>
        <fullName evidence="3">Uncharacterized protein</fullName>
    </submittedName>
</protein>
<feature type="region of interest" description="Disordered" evidence="1">
    <location>
        <begin position="1"/>
        <end position="24"/>
    </location>
</feature>
<sequence length="882" mass="94955">MAGRDAAPCASSDAEAEAPPRRHGRWAPAARARALLGGALLLGLALLAAAGAAPRGGGAAPRGQPLEHLALLSETEEREPPMPVHAFVDRYDASWGPLRFGSAGDFDCRACVWGVRVVFDQDVELRAELEGSTGAPGQAGGFQLVPNASPGLDRFPVALQLSGVHGNTVQLNFTIKVGALGVPSPWPGRLQYGEAASLVGIATGEPVPRLSLEVPLGDGREELRQLQLADRKAWDIFSERSPRGRSGKEAYVKGSGVAILLAGTLVRYFPNLDRHVVAPLARQGYTVDVYLSLSVEGYDSWRSWGNLFVMHPAYHGKSLDEVKGMIIDGLRDSGANAGVVRMPTQVILTSKGQAFQDHGNWWTSIDNHRDLEHGQATRGNAAKLYQELGELWTLAKEAEIRASESYKYVVILRDDSNWLFDFDLDRLLSVGGRVALDGGAGRALGQMCGHPGEPRICDYAFVAEREVAEPFGSLYRLMTDPASMGVALDPQAETVLESERYIYQVVQAFDIRFEQVPTALIPFERCGRLNVSGSTVVCRHKPTDLSYNGVPKLGVDAMIPAACEDMVKPWCCTSTTSRASRLALQAKEAELEEHPVRLAEAAGRSVEEARHTLEELVDWAVAEEPVLGRLRSFHGCPERAVLEDATACLRWTDGRRAAGAPPPLGARAMAGARFTRRVAEPRGPTVPNQTLRAWVLTQVVAGVDANDRLTALPQAQQVVTNVEMLFGLTATLGRARINGAGRKMPEPPLVVSRECYMLDRASIQTGFGLSQKVANFEADYFPTRCDDAGLAVVHAQMSVEAPHAISAFSIWAISVERFEEKEKGGCDSPSRRVTFVMLTSPAVSSTAPATATGHANGHANRAARNDQGNAPREAGQDGGSGP</sequence>
<feature type="region of interest" description="Disordered" evidence="1">
    <location>
        <begin position="846"/>
        <end position="882"/>
    </location>
</feature>
<keyword evidence="2" id="KW-0812">Transmembrane</keyword>
<comment type="caution">
    <text evidence="3">The sequence shown here is derived from an EMBL/GenBank/DDBJ whole genome shotgun (WGS) entry which is preliminary data.</text>
</comment>
<evidence type="ECO:0000256" key="1">
    <source>
        <dbReference type="SAM" id="MobiDB-lite"/>
    </source>
</evidence>
<reference evidence="3" key="1">
    <citation type="submission" date="2023-10" db="EMBL/GenBank/DDBJ databases">
        <authorList>
            <person name="Chen Y."/>
            <person name="Shah S."/>
            <person name="Dougan E. K."/>
            <person name="Thang M."/>
            <person name="Chan C."/>
        </authorList>
    </citation>
    <scope>NUCLEOTIDE SEQUENCE [LARGE SCALE GENOMIC DNA]</scope>
</reference>
<feature type="non-terminal residue" evidence="3">
    <location>
        <position position="882"/>
    </location>
</feature>
<feature type="transmembrane region" description="Helical" evidence="2">
    <location>
        <begin position="34"/>
        <end position="53"/>
    </location>
</feature>
<accession>A0ABN9QZM6</accession>